<accession>A0A2X3IPU9</accession>
<evidence type="ECO:0000256" key="1">
    <source>
        <dbReference type="SAM" id="Coils"/>
    </source>
</evidence>
<dbReference type="InterPro" id="IPR024463">
    <property type="entry name" value="Transposase_TnpC_homeodom"/>
</dbReference>
<evidence type="ECO:0000313" key="4">
    <source>
        <dbReference type="Proteomes" id="UP000250234"/>
    </source>
</evidence>
<dbReference type="GO" id="GO:0003677">
    <property type="term" value="F:DNA binding"/>
    <property type="evidence" value="ECO:0007669"/>
    <property type="project" value="UniProtKB-KW"/>
</dbReference>
<sequence>MNFEVGNELNEKTLEAKDNELQAKEAEINKLKNELNYLKNQILNKNKKIFGASSEKVDSNQLSLFDEAEKIVMLK</sequence>
<gene>
    <name evidence="3" type="ORF">NCTC8081_02959</name>
</gene>
<dbReference type="Pfam" id="PF13007">
    <property type="entry name" value="LZ_Tnp_IS66"/>
    <property type="match status" value="1"/>
</dbReference>
<proteinExistence type="predicted"/>
<keyword evidence="1" id="KW-0175">Coiled coil</keyword>
<protein>
    <submittedName>
        <fullName evidence="3">Transposase C of IS166 homeodomain</fullName>
    </submittedName>
</protein>
<feature type="domain" description="Transposase TnpC homeodomain" evidence="2">
    <location>
        <begin position="38"/>
        <end position="68"/>
    </location>
</feature>
<dbReference type="EMBL" id="UAWO01000005">
    <property type="protein sequence ID" value="SQC85154.1"/>
    <property type="molecule type" value="Genomic_DNA"/>
</dbReference>
<dbReference type="Proteomes" id="UP000250234">
    <property type="component" value="Unassembled WGS sequence"/>
</dbReference>
<dbReference type="AlphaFoldDB" id="A0A2X3IPU9"/>
<keyword evidence="3" id="KW-0238">DNA-binding</keyword>
<name>A0A2X3IPU9_CLOPF</name>
<reference evidence="3 4" key="1">
    <citation type="submission" date="2018-06" db="EMBL/GenBank/DDBJ databases">
        <authorList>
            <consortium name="Pathogen Informatics"/>
            <person name="Doyle S."/>
        </authorList>
    </citation>
    <scope>NUCLEOTIDE SEQUENCE [LARGE SCALE GENOMIC DNA]</scope>
    <source>
        <strain evidence="3 4">NCTC8081</strain>
    </source>
</reference>
<evidence type="ECO:0000259" key="2">
    <source>
        <dbReference type="Pfam" id="PF13007"/>
    </source>
</evidence>
<dbReference type="RefSeq" id="WP_111946350.1">
    <property type="nucleotide sequence ID" value="NZ_CATNYH010000006.1"/>
</dbReference>
<keyword evidence="3" id="KW-0371">Homeobox</keyword>
<evidence type="ECO:0000313" key="3">
    <source>
        <dbReference type="EMBL" id="SQC85154.1"/>
    </source>
</evidence>
<organism evidence="3 4">
    <name type="scientific">Clostridium perfringens</name>
    <dbReference type="NCBI Taxonomy" id="1502"/>
    <lineage>
        <taxon>Bacteria</taxon>
        <taxon>Bacillati</taxon>
        <taxon>Bacillota</taxon>
        <taxon>Clostridia</taxon>
        <taxon>Eubacteriales</taxon>
        <taxon>Clostridiaceae</taxon>
        <taxon>Clostridium</taxon>
    </lineage>
</organism>
<feature type="coiled-coil region" evidence="1">
    <location>
        <begin position="7"/>
        <end position="48"/>
    </location>
</feature>